<dbReference type="Proteomes" id="UP000663882">
    <property type="component" value="Unassembled WGS sequence"/>
</dbReference>
<sequence>MIQNIFIVGGWNNNNYITLKSKINIICDQCNKRMKENSSLPSDEFDLFLSKIKLNLIGFNLPEKKPDGKDKEDDDDDNPNNYIVDSTLVYDRSSIPHTFIIWQYAGQEKDLHNSRSDSFIHAIYGFDPTSKHLRACICSNAYKLPHYDDFFKLVLLNVGNPQFLYPSFNSDYLKNKFNDLLSRVEVASLF</sequence>
<evidence type="ECO:0000313" key="2">
    <source>
        <dbReference type="EMBL" id="CAF4179834.1"/>
    </source>
</evidence>
<evidence type="ECO:0000313" key="3">
    <source>
        <dbReference type="Proteomes" id="UP000663882"/>
    </source>
</evidence>
<dbReference type="EMBL" id="CAJOAX010018253">
    <property type="protein sequence ID" value="CAF4179834.1"/>
    <property type="molecule type" value="Genomic_DNA"/>
</dbReference>
<evidence type="ECO:0000313" key="1">
    <source>
        <dbReference type="EMBL" id="CAF1489608.1"/>
    </source>
</evidence>
<dbReference type="EMBL" id="CAJNOO010009144">
    <property type="protein sequence ID" value="CAF1489608.1"/>
    <property type="molecule type" value="Genomic_DNA"/>
</dbReference>
<organism evidence="1 3">
    <name type="scientific">Rotaria sordida</name>
    <dbReference type="NCBI Taxonomy" id="392033"/>
    <lineage>
        <taxon>Eukaryota</taxon>
        <taxon>Metazoa</taxon>
        <taxon>Spiralia</taxon>
        <taxon>Gnathifera</taxon>
        <taxon>Rotifera</taxon>
        <taxon>Eurotatoria</taxon>
        <taxon>Bdelloidea</taxon>
        <taxon>Philodinida</taxon>
        <taxon>Philodinidae</taxon>
        <taxon>Rotaria</taxon>
    </lineage>
</organism>
<gene>
    <name evidence="2" type="ORF">OTI717_LOCUS37624</name>
    <name evidence="1" type="ORF">RFH988_LOCUS38343</name>
</gene>
<dbReference type="OrthoDB" id="10021120at2759"/>
<name>A0A815SEP0_9BILA</name>
<accession>A0A815SEP0</accession>
<reference evidence="1" key="1">
    <citation type="submission" date="2021-02" db="EMBL/GenBank/DDBJ databases">
        <authorList>
            <person name="Nowell W R."/>
        </authorList>
    </citation>
    <scope>NUCLEOTIDE SEQUENCE</scope>
</reference>
<proteinExistence type="predicted"/>
<dbReference type="Proteomes" id="UP000663823">
    <property type="component" value="Unassembled WGS sequence"/>
</dbReference>
<protein>
    <submittedName>
        <fullName evidence="1">Uncharacterized protein</fullName>
    </submittedName>
</protein>
<dbReference type="AlphaFoldDB" id="A0A815SEP0"/>
<comment type="caution">
    <text evidence="1">The sequence shown here is derived from an EMBL/GenBank/DDBJ whole genome shotgun (WGS) entry which is preliminary data.</text>
</comment>